<accession>A0A7X5UUH9</accession>
<feature type="transmembrane region" description="Helical" evidence="1">
    <location>
        <begin position="160"/>
        <end position="182"/>
    </location>
</feature>
<proteinExistence type="predicted"/>
<organism evidence="2 3">
    <name type="scientific">Saccharomonospora amisosensis</name>
    <dbReference type="NCBI Taxonomy" id="1128677"/>
    <lineage>
        <taxon>Bacteria</taxon>
        <taxon>Bacillati</taxon>
        <taxon>Actinomycetota</taxon>
        <taxon>Actinomycetes</taxon>
        <taxon>Pseudonocardiales</taxon>
        <taxon>Pseudonocardiaceae</taxon>
        <taxon>Saccharomonospora</taxon>
    </lineage>
</organism>
<feature type="transmembrane region" description="Helical" evidence="1">
    <location>
        <begin position="221"/>
        <end position="242"/>
    </location>
</feature>
<evidence type="ECO:0000313" key="2">
    <source>
        <dbReference type="EMBL" id="NIJ14494.1"/>
    </source>
</evidence>
<feature type="transmembrane region" description="Helical" evidence="1">
    <location>
        <begin position="78"/>
        <end position="101"/>
    </location>
</feature>
<reference evidence="2 3" key="1">
    <citation type="submission" date="2020-03" db="EMBL/GenBank/DDBJ databases">
        <title>Sequencing the genomes of 1000 actinobacteria strains.</title>
        <authorList>
            <person name="Klenk H.-P."/>
        </authorList>
    </citation>
    <scope>NUCLEOTIDE SEQUENCE [LARGE SCALE GENOMIC DNA]</scope>
    <source>
        <strain evidence="2 3">DSM 45685</strain>
    </source>
</reference>
<dbReference type="EMBL" id="JAAOYM010000002">
    <property type="protein sequence ID" value="NIJ14494.1"/>
    <property type="molecule type" value="Genomic_DNA"/>
</dbReference>
<dbReference type="Proteomes" id="UP000545493">
    <property type="component" value="Unassembled WGS sequence"/>
</dbReference>
<feature type="transmembrane region" description="Helical" evidence="1">
    <location>
        <begin position="46"/>
        <end position="66"/>
    </location>
</feature>
<dbReference type="AlphaFoldDB" id="A0A7X5UUH9"/>
<comment type="caution">
    <text evidence="2">The sequence shown here is derived from an EMBL/GenBank/DDBJ whole genome shotgun (WGS) entry which is preliminary data.</text>
</comment>
<dbReference type="RefSeq" id="WP_167176689.1">
    <property type="nucleotide sequence ID" value="NZ_JAAOYM010000002.1"/>
</dbReference>
<keyword evidence="3" id="KW-1185">Reference proteome</keyword>
<keyword evidence="1" id="KW-0472">Membrane</keyword>
<feature type="transmembrane region" description="Helical" evidence="1">
    <location>
        <begin position="188"/>
        <end position="209"/>
    </location>
</feature>
<sequence>MRKLRLAVGYAAIAGTVPYLALKFTWLSGGDLGVVDPEVMTTPGTYFANAFTAGMDVVAIVVALAFTHDWGNRLPGWLVLFPAWVGTGFLAPIVLSAPVIGLDFALVERSDDVLAPWVLPVVYSSFIWQGCTLLTAFVLYARNRWPQAFTAGGRAARSGLLGGSGAALAVLTGVVLLGWAITGTGSPATRFVEGLVGVLALLAAVAVLARARAPRPTWWPLVAVWTGSAAMFSGGFWMVFTLAGFTASPGVGEVLVRCGQTLGGVLLAASLLSSARAVSGGTAFERVGHTMPQG</sequence>
<name>A0A7X5UUH9_9PSEU</name>
<feature type="transmembrane region" description="Helical" evidence="1">
    <location>
        <begin position="121"/>
        <end position="140"/>
    </location>
</feature>
<gene>
    <name evidence="2" type="ORF">FHU38_004895</name>
</gene>
<keyword evidence="1" id="KW-0812">Transmembrane</keyword>
<keyword evidence="1" id="KW-1133">Transmembrane helix</keyword>
<feature type="transmembrane region" description="Helical" evidence="1">
    <location>
        <begin position="7"/>
        <end position="26"/>
    </location>
</feature>
<evidence type="ECO:0000313" key="3">
    <source>
        <dbReference type="Proteomes" id="UP000545493"/>
    </source>
</evidence>
<evidence type="ECO:0000256" key="1">
    <source>
        <dbReference type="SAM" id="Phobius"/>
    </source>
</evidence>
<protein>
    <submittedName>
        <fullName evidence="2">Uncharacterized protein</fullName>
    </submittedName>
</protein>